<sequence length="289" mass="31733">MCLAALSIGQHPRHVFVLAANRDEYHQRPAARLGWWLPDGGGPAVLGGRDLQAGGSWCALSAEGRLALVTNVRRPGDFDAGAPSRGEIVAQWLRGDQPPDRFWVQVGLAGYNPFNLIAIDFVQALHFWCGEDAAPRRLDTGRLYGLSNAQLDTPWPKVQALKQNLRSAVGAARSVQGLADRLFTALADRRTWPDADLPRTGVPIERERELSAAFVHMPDRGYGTRCSTVVIVERTDAGHVTHVQERSFRADGSTEAVRRAVLPDWPPHPGAVTAWSVEQASMTEQEWPV</sequence>
<accession>A0ABY4S0I3</accession>
<evidence type="ECO:0000313" key="1">
    <source>
        <dbReference type="EMBL" id="URI06841.1"/>
    </source>
</evidence>
<protein>
    <submittedName>
        <fullName evidence="1">NRDE family protein</fullName>
    </submittedName>
</protein>
<keyword evidence="2" id="KW-1185">Reference proteome</keyword>
<organism evidence="1 2">
    <name type="scientific">Aquincola tertiaricarbonis</name>
    <dbReference type="NCBI Taxonomy" id="391953"/>
    <lineage>
        <taxon>Bacteria</taxon>
        <taxon>Pseudomonadati</taxon>
        <taxon>Pseudomonadota</taxon>
        <taxon>Betaproteobacteria</taxon>
        <taxon>Burkholderiales</taxon>
        <taxon>Sphaerotilaceae</taxon>
        <taxon>Aquincola</taxon>
    </lineage>
</organism>
<dbReference type="Proteomes" id="UP001056201">
    <property type="component" value="Chromosome 1"/>
</dbReference>
<dbReference type="InterPro" id="IPR008551">
    <property type="entry name" value="TANGO2"/>
</dbReference>
<dbReference type="PANTHER" id="PTHR17985:SF8">
    <property type="entry name" value="TRANSPORT AND GOLGI ORGANIZATION PROTEIN 2 HOMOLOG"/>
    <property type="match status" value="1"/>
</dbReference>
<gene>
    <name evidence="1" type="ORF">MW290_13170</name>
</gene>
<evidence type="ECO:0000313" key="2">
    <source>
        <dbReference type="Proteomes" id="UP001056201"/>
    </source>
</evidence>
<name>A0ABY4S0I3_AQUTE</name>
<dbReference type="PANTHER" id="PTHR17985">
    <property type="entry name" value="SER/THR-RICH PROTEIN T10 IN DGCR REGION"/>
    <property type="match status" value="1"/>
</dbReference>
<dbReference type="EMBL" id="CP097635">
    <property type="protein sequence ID" value="URI06841.1"/>
    <property type="molecule type" value="Genomic_DNA"/>
</dbReference>
<dbReference type="RefSeq" id="WP_250195104.1">
    <property type="nucleotide sequence ID" value="NZ_CP097635.1"/>
</dbReference>
<dbReference type="Pfam" id="PF05742">
    <property type="entry name" value="TANGO2"/>
    <property type="match status" value="1"/>
</dbReference>
<reference evidence="1" key="1">
    <citation type="submission" date="2022-05" db="EMBL/GenBank/DDBJ databases">
        <title>An RpoN-dependent PEP-CTERM gene is involved in floc formation of an Aquincola tertiaricarbonis strain.</title>
        <authorList>
            <person name="Qiu D."/>
            <person name="Xia M."/>
        </authorList>
    </citation>
    <scope>NUCLEOTIDE SEQUENCE</scope>
    <source>
        <strain evidence="1">RN12</strain>
    </source>
</reference>
<proteinExistence type="predicted"/>